<dbReference type="Proteomes" id="UP000230750">
    <property type="component" value="Unassembled WGS sequence"/>
</dbReference>
<keyword evidence="2" id="KW-1185">Reference proteome</keyword>
<dbReference type="EMBL" id="MRZV01002000">
    <property type="protein sequence ID" value="PIK35055.1"/>
    <property type="molecule type" value="Genomic_DNA"/>
</dbReference>
<accession>A0A2G8JH62</accession>
<evidence type="ECO:0000313" key="2">
    <source>
        <dbReference type="Proteomes" id="UP000230750"/>
    </source>
</evidence>
<reference evidence="1 2" key="1">
    <citation type="journal article" date="2017" name="PLoS Biol.">
        <title>The sea cucumber genome provides insights into morphological evolution and visceral regeneration.</title>
        <authorList>
            <person name="Zhang X."/>
            <person name="Sun L."/>
            <person name="Yuan J."/>
            <person name="Sun Y."/>
            <person name="Gao Y."/>
            <person name="Zhang L."/>
            <person name="Li S."/>
            <person name="Dai H."/>
            <person name="Hamel J.F."/>
            <person name="Liu C."/>
            <person name="Yu Y."/>
            <person name="Liu S."/>
            <person name="Lin W."/>
            <person name="Guo K."/>
            <person name="Jin S."/>
            <person name="Xu P."/>
            <person name="Storey K.B."/>
            <person name="Huan P."/>
            <person name="Zhang T."/>
            <person name="Zhou Y."/>
            <person name="Zhang J."/>
            <person name="Lin C."/>
            <person name="Li X."/>
            <person name="Xing L."/>
            <person name="Huo D."/>
            <person name="Sun M."/>
            <person name="Wang L."/>
            <person name="Mercier A."/>
            <person name="Li F."/>
            <person name="Yang H."/>
            <person name="Xiang J."/>
        </authorList>
    </citation>
    <scope>NUCLEOTIDE SEQUENCE [LARGE SCALE GENOMIC DNA]</scope>
    <source>
        <strain evidence="1">Shaxun</strain>
        <tissue evidence="1">Muscle</tissue>
    </source>
</reference>
<proteinExistence type="predicted"/>
<name>A0A2G8JH62_STIJA</name>
<evidence type="ECO:0000313" key="1">
    <source>
        <dbReference type="EMBL" id="PIK35055.1"/>
    </source>
</evidence>
<dbReference type="AlphaFoldDB" id="A0A2G8JH62"/>
<sequence length="118" mass="13398">MSYLAGRSSLDFNLLTKRYLQKVFAEMTRSDCGNLANFFMLPLEHVKAIINSPSHSQDLFVELENRGIIQSALTDEFSENLKTLNILTGRSEGSKSSIRIPSSTFRKQEEGGTYLLWF</sequence>
<gene>
    <name evidence="1" type="ORF">BSL78_28121</name>
</gene>
<protein>
    <submittedName>
        <fullName evidence="1">Uncharacterized protein</fullName>
    </submittedName>
</protein>
<organism evidence="1 2">
    <name type="scientific">Stichopus japonicus</name>
    <name type="common">Sea cucumber</name>
    <dbReference type="NCBI Taxonomy" id="307972"/>
    <lineage>
        <taxon>Eukaryota</taxon>
        <taxon>Metazoa</taxon>
        <taxon>Echinodermata</taxon>
        <taxon>Eleutherozoa</taxon>
        <taxon>Echinozoa</taxon>
        <taxon>Holothuroidea</taxon>
        <taxon>Aspidochirotacea</taxon>
        <taxon>Aspidochirotida</taxon>
        <taxon>Stichopodidae</taxon>
        <taxon>Apostichopus</taxon>
    </lineage>
</organism>
<comment type="caution">
    <text evidence="1">The sequence shown here is derived from an EMBL/GenBank/DDBJ whole genome shotgun (WGS) entry which is preliminary data.</text>
</comment>